<organism evidence="3 4">
    <name type="scientific">Heligmosomoides polygyrus</name>
    <name type="common">Parasitic roundworm</name>
    <dbReference type="NCBI Taxonomy" id="6339"/>
    <lineage>
        <taxon>Eukaryota</taxon>
        <taxon>Metazoa</taxon>
        <taxon>Ecdysozoa</taxon>
        <taxon>Nematoda</taxon>
        <taxon>Chromadorea</taxon>
        <taxon>Rhabditida</taxon>
        <taxon>Rhabditina</taxon>
        <taxon>Rhabditomorpha</taxon>
        <taxon>Strongyloidea</taxon>
        <taxon>Heligmosomidae</taxon>
        <taxon>Heligmosomoides</taxon>
    </lineage>
</organism>
<sequence length="386" mass="44049">MMTVKLLLEKAIGANNVFLTIAKAMTRVGLKFETFFTLSLQVSEGKAKAPGEAPRYAYLLPELCYPTGLTDAMRKDFKHMKELSQYTRLDPEKRRQSTERLLNTIHGNERCCALLERWGIHLDRQLVSFQSRELEAEKLFGTAPQPYVGMRAEWAKSIRTHGNFRYKHLTNWVVIAPDNADGNRLSSIFIEEVRTVGNAMSIQVNYPIRVHCRDVSARAYREAINDAMSRVSAENSVVLALIQIIVKVRELNFRYKHLTNWVVIAPDNADGNRLSSIFIEEVRTVGNAMSIQVNYPIRVHCRDVSARAYREAINDAMSRMKRTMIVGYDLYHDSTLRGKTIGACVATMDPEYTVFYSQTRPHENPTELGTNLGFFIRSGFLMLLIL</sequence>
<dbReference type="InterPro" id="IPR036397">
    <property type="entry name" value="RNaseH_sf"/>
</dbReference>
<dbReference type="SMART" id="SM00949">
    <property type="entry name" value="PAZ"/>
    <property type="match status" value="1"/>
</dbReference>
<accession>A0A3P8HDL9</accession>
<dbReference type="AlphaFoldDB" id="A0A183GNT7"/>
<evidence type="ECO:0000313" key="4">
    <source>
        <dbReference type="WBParaSite" id="HPBE_0002435701-mRNA-1"/>
    </source>
</evidence>
<dbReference type="Gene3D" id="3.30.420.10">
    <property type="entry name" value="Ribonuclease H-like superfamily/Ribonuclease H"/>
    <property type="match status" value="1"/>
</dbReference>
<dbReference type="SUPFAM" id="SSF101690">
    <property type="entry name" value="PAZ domain"/>
    <property type="match status" value="1"/>
</dbReference>
<reference evidence="4" key="2">
    <citation type="submission" date="2019-09" db="UniProtKB">
        <authorList>
            <consortium name="WormBaseParasite"/>
        </authorList>
    </citation>
    <scope>IDENTIFICATION</scope>
</reference>
<dbReference type="InterPro" id="IPR012337">
    <property type="entry name" value="RNaseH-like_sf"/>
</dbReference>
<proteinExistence type="predicted"/>
<dbReference type="InterPro" id="IPR036085">
    <property type="entry name" value="PAZ_dom_sf"/>
</dbReference>
<gene>
    <name evidence="2" type="ORF">HPBE_LOCUS24356</name>
</gene>
<feature type="domain" description="PAZ" evidence="1">
    <location>
        <begin position="2"/>
        <end position="92"/>
    </location>
</feature>
<keyword evidence="3" id="KW-1185">Reference proteome</keyword>
<evidence type="ECO:0000313" key="2">
    <source>
        <dbReference type="EMBL" id="VDP44539.1"/>
    </source>
</evidence>
<dbReference type="SUPFAM" id="SSF53098">
    <property type="entry name" value="Ribonuclease H-like"/>
    <property type="match status" value="1"/>
</dbReference>
<reference evidence="2 3" key="1">
    <citation type="submission" date="2018-11" db="EMBL/GenBank/DDBJ databases">
        <authorList>
            <consortium name="Pathogen Informatics"/>
        </authorList>
    </citation>
    <scope>NUCLEOTIDE SEQUENCE [LARGE SCALE GENOMIC DNA]</scope>
</reference>
<dbReference type="PANTHER" id="PTHR22891">
    <property type="entry name" value="EUKARYOTIC TRANSLATION INITIATION FACTOR 2C"/>
    <property type="match status" value="1"/>
</dbReference>
<dbReference type="Proteomes" id="UP000050761">
    <property type="component" value="Unassembled WGS sequence"/>
</dbReference>
<evidence type="ECO:0000259" key="1">
    <source>
        <dbReference type="SMART" id="SM00949"/>
    </source>
</evidence>
<dbReference type="InterPro" id="IPR003100">
    <property type="entry name" value="PAZ_dom"/>
</dbReference>
<dbReference type="OrthoDB" id="5844028at2759"/>
<protein>
    <submittedName>
        <fullName evidence="4">PAZ domain-containing protein</fullName>
    </submittedName>
</protein>
<name>A0A183GNT7_HELPZ</name>
<dbReference type="GO" id="GO:0003723">
    <property type="term" value="F:RNA binding"/>
    <property type="evidence" value="ECO:0007669"/>
    <property type="project" value="InterPro"/>
</dbReference>
<accession>A0A183GNT7</accession>
<evidence type="ECO:0000313" key="3">
    <source>
        <dbReference type="Proteomes" id="UP000050761"/>
    </source>
</evidence>
<dbReference type="EMBL" id="UZAH01036228">
    <property type="protein sequence ID" value="VDP44539.1"/>
    <property type="molecule type" value="Genomic_DNA"/>
</dbReference>
<dbReference type="WBParaSite" id="HPBE_0002435701-mRNA-1">
    <property type="protein sequence ID" value="HPBE_0002435701-mRNA-1"/>
    <property type="gene ID" value="HPBE_0002435701"/>
</dbReference>